<protein>
    <recommendedName>
        <fullName evidence="4">DUF3019 domain-containing protein</fullName>
    </recommendedName>
</protein>
<dbReference type="EMBL" id="DWXN01000002">
    <property type="protein sequence ID" value="HJB74351.1"/>
    <property type="molecule type" value="Genomic_DNA"/>
</dbReference>
<comment type="caution">
    <text evidence="2">The sequence shown here is derived from an EMBL/GenBank/DDBJ whole genome shotgun (WGS) entry which is preliminary data.</text>
</comment>
<gene>
    <name evidence="2" type="ORF">IAA37_01595</name>
</gene>
<reference evidence="2" key="1">
    <citation type="journal article" date="2021" name="PeerJ">
        <title>Extensive microbial diversity within the chicken gut microbiome revealed by metagenomics and culture.</title>
        <authorList>
            <person name="Gilroy R."/>
            <person name="Ravi A."/>
            <person name="Getino M."/>
            <person name="Pursley I."/>
            <person name="Horton D.L."/>
            <person name="Alikhan N.F."/>
            <person name="Baker D."/>
            <person name="Gharbi K."/>
            <person name="Hall N."/>
            <person name="Watson M."/>
            <person name="Adriaenssens E.M."/>
            <person name="Foster-Nyarko E."/>
            <person name="Jarju S."/>
            <person name="Secka A."/>
            <person name="Antonio M."/>
            <person name="Oren A."/>
            <person name="Chaudhuri R.R."/>
            <person name="La Ragione R."/>
            <person name="Hildebrand F."/>
            <person name="Pallen M.J."/>
        </authorList>
    </citation>
    <scope>NUCLEOTIDE SEQUENCE</scope>
    <source>
        <strain evidence="2">CHK188-16595</strain>
    </source>
</reference>
<evidence type="ECO:0000256" key="1">
    <source>
        <dbReference type="SAM" id="SignalP"/>
    </source>
</evidence>
<keyword evidence="1" id="KW-0732">Signal</keyword>
<evidence type="ECO:0000313" key="3">
    <source>
        <dbReference type="Proteomes" id="UP000823877"/>
    </source>
</evidence>
<proteinExistence type="predicted"/>
<organism evidence="2 3">
    <name type="scientific">Candidatus Eubacterium faecale</name>
    <dbReference type="NCBI Taxonomy" id="2838568"/>
    <lineage>
        <taxon>Bacteria</taxon>
        <taxon>Bacillati</taxon>
        <taxon>Bacillota</taxon>
        <taxon>Clostridia</taxon>
        <taxon>Eubacteriales</taxon>
        <taxon>Eubacteriaceae</taxon>
        <taxon>Eubacterium</taxon>
    </lineage>
</organism>
<sequence>MSKSIVKNSLYLLFCSFLLFSFLAPNSGYALDQSEIQLQSVFISKSNCFISISGITANCTSSLNARSSTKLSIKMELQKKKSGTYETIKTWSVSKTGTYLSVAEKRTINLLSDYRLKTTFTAGTETRVAYAYPS</sequence>
<accession>A0A9D2MHU4</accession>
<feature type="chain" id="PRO_5038723455" description="DUF3019 domain-containing protein" evidence="1">
    <location>
        <begin position="31"/>
        <end position="134"/>
    </location>
</feature>
<feature type="signal peptide" evidence="1">
    <location>
        <begin position="1"/>
        <end position="30"/>
    </location>
</feature>
<evidence type="ECO:0000313" key="2">
    <source>
        <dbReference type="EMBL" id="HJB74351.1"/>
    </source>
</evidence>
<name>A0A9D2MHU4_9FIRM</name>
<reference evidence="2" key="2">
    <citation type="submission" date="2021-04" db="EMBL/GenBank/DDBJ databases">
        <authorList>
            <person name="Gilroy R."/>
        </authorList>
    </citation>
    <scope>NUCLEOTIDE SEQUENCE</scope>
    <source>
        <strain evidence="2">CHK188-16595</strain>
    </source>
</reference>
<evidence type="ECO:0008006" key="4">
    <source>
        <dbReference type="Google" id="ProtNLM"/>
    </source>
</evidence>
<dbReference type="AlphaFoldDB" id="A0A9D2MHU4"/>
<dbReference type="Proteomes" id="UP000823877">
    <property type="component" value="Unassembled WGS sequence"/>
</dbReference>